<name>A0ABD2ZS15_9GENT</name>
<dbReference type="Proteomes" id="UP001630127">
    <property type="component" value="Unassembled WGS sequence"/>
</dbReference>
<organism evidence="2 3">
    <name type="scientific">Cinchona calisaya</name>
    <dbReference type="NCBI Taxonomy" id="153742"/>
    <lineage>
        <taxon>Eukaryota</taxon>
        <taxon>Viridiplantae</taxon>
        <taxon>Streptophyta</taxon>
        <taxon>Embryophyta</taxon>
        <taxon>Tracheophyta</taxon>
        <taxon>Spermatophyta</taxon>
        <taxon>Magnoliopsida</taxon>
        <taxon>eudicotyledons</taxon>
        <taxon>Gunneridae</taxon>
        <taxon>Pentapetalae</taxon>
        <taxon>asterids</taxon>
        <taxon>lamiids</taxon>
        <taxon>Gentianales</taxon>
        <taxon>Rubiaceae</taxon>
        <taxon>Cinchonoideae</taxon>
        <taxon>Cinchoneae</taxon>
        <taxon>Cinchona</taxon>
    </lineage>
</organism>
<reference evidence="2 3" key="1">
    <citation type="submission" date="2024-11" db="EMBL/GenBank/DDBJ databases">
        <title>A near-complete genome assembly of Cinchona calisaya.</title>
        <authorList>
            <person name="Lian D.C."/>
            <person name="Zhao X.W."/>
            <person name="Wei L."/>
        </authorList>
    </citation>
    <scope>NUCLEOTIDE SEQUENCE [LARGE SCALE GENOMIC DNA]</scope>
    <source>
        <tissue evidence="2">Nenye</tissue>
    </source>
</reference>
<evidence type="ECO:0000313" key="2">
    <source>
        <dbReference type="EMBL" id="KAL3520965.1"/>
    </source>
</evidence>
<protein>
    <recommendedName>
        <fullName evidence="1">MULE transposase domain-containing protein</fullName>
    </recommendedName>
</protein>
<sequence>MDECNHIQNYFWADTRSRVAYQYFGDVVTFDSTYLTNCYGMPFVPFTGINHHFYSIMFGCALLVNETAEPYIWLLKTLLKAMGGCAPLTIITDDDKSMAKAISEVLPKTPITCICGIFCKSF</sequence>
<gene>
    <name evidence="2" type="ORF">ACH5RR_019114</name>
</gene>
<dbReference type="AlphaFoldDB" id="A0ABD2ZS15"/>
<comment type="caution">
    <text evidence="2">The sequence shown here is derived from an EMBL/GenBank/DDBJ whole genome shotgun (WGS) entry which is preliminary data.</text>
</comment>
<dbReference type="EMBL" id="JBJUIK010000008">
    <property type="protein sequence ID" value="KAL3520965.1"/>
    <property type="molecule type" value="Genomic_DNA"/>
</dbReference>
<evidence type="ECO:0000313" key="3">
    <source>
        <dbReference type="Proteomes" id="UP001630127"/>
    </source>
</evidence>
<proteinExistence type="predicted"/>
<dbReference type="Pfam" id="PF10551">
    <property type="entry name" value="MULE"/>
    <property type="match status" value="1"/>
</dbReference>
<evidence type="ECO:0000259" key="1">
    <source>
        <dbReference type="Pfam" id="PF10551"/>
    </source>
</evidence>
<dbReference type="PANTHER" id="PTHR47718:SF7">
    <property type="entry name" value="PROTEIN FAR1-RELATED SEQUENCE"/>
    <property type="match status" value="1"/>
</dbReference>
<feature type="domain" description="MULE transposase" evidence="1">
    <location>
        <begin position="27"/>
        <end position="113"/>
    </location>
</feature>
<dbReference type="PANTHER" id="PTHR47718">
    <property type="entry name" value="OS01G0519700 PROTEIN"/>
    <property type="match status" value="1"/>
</dbReference>
<accession>A0ABD2ZS15</accession>
<dbReference type="InterPro" id="IPR018289">
    <property type="entry name" value="MULE_transposase_dom"/>
</dbReference>
<keyword evidence="3" id="KW-1185">Reference proteome</keyword>